<keyword evidence="2" id="KW-1185">Reference proteome</keyword>
<dbReference type="RefSeq" id="WP_274266160.1">
    <property type="nucleotide sequence ID" value="NZ_CP117880.1"/>
</dbReference>
<dbReference type="Proteomes" id="UP001221558">
    <property type="component" value="Chromosome"/>
</dbReference>
<protein>
    <recommendedName>
        <fullName evidence="3">BetR domain-containing protein</fullName>
    </recommendedName>
</protein>
<proteinExistence type="predicted"/>
<evidence type="ECO:0000313" key="1">
    <source>
        <dbReference type="EMBL" id="WDF67431.1"/>
    </source>
</evidence>
<sequence>MYQEKLISAMYRRSKSNHSLIEEVASALAISYDAAHRRLSMKSKFSMEEAIALAKHFDLSMDNLFQSTERVLVKKTREIQSFDDLSRYLASAYQALQAHPENYDTSIYYSAKDIPLFYTIKSGILSKFKLFVWLNLLTREQENKSFESFQIQTPILENSNRLIRFYDHCSKHEIWNDTTINSTLQQIVYFFQSGLLAAENAFALCESIKELIYTLEKNCHPKNEEYRLYYHDLLILNNNVLVTEKDQQSLFVPYTMLGYFITQDRDTCSHAKDFFLHQIQNSKLLNTAGTRDKKIFFNRAYQKIDFYQKQIAASQEFDYL</sequence>
<evidence type="ECO:0008006" key="3">
    <source>
        <dbReference type="Google" id="ProtNLM"/>
    </source>
</evidence>
<accession>A0ABY7WCN9</accession>
<gene>
    <name evidence="1" type="ORF">PQ465_14085</name>
</gene>
<reference evidence="1 2" key="1">
    <citation type="submission" date="2023-02" db="EMBL/GenBank/DDBJ databases">
        <title>Genome sequence of Sphingobacterium sp. KACC 22765.</title>
        <authorList>
            <person name="Kim S."/>
            <person name="Heo J."/>
            <person name="Kwon S.-W."/>
        </authorList>
    </citation>
    <scope>NUCLEOTIDE SEQUENCE [LARGE SCALE GENOMIC DNA]</scope>
    <source>
        <strain evidence="1 2">KACC 22765</strain>
    </source>
</reference>
<organism evidence="1 2">
    <name type="scientific">Sphingobacterium oryzagri</name>
    <dbReference type="NCBI Taxonomy" id="3025669"/>
    <lineage>
        <taxon>Bacteria</taxon>
        <taxon>Pseudomonadati</taxon>
        <taxon>Bacteroidota</taxon>
        <taxon>Sphingobacteriia</taxon>
        <taxon>Sphingobacteriales</taxon>
        <taxon>Sphingobacteriaceae</taxon>
        <taxon>Sphingobacterium</taxon>
    </lineage>
</organism>
<name>A0ABY7WCN9_9SPHI</name>
<dbReference type="EMBL" id="CP117880">
    <property type="protein sequence ID" value="WDF67431.1"/>
    <property type="molecule type" value="Genomic_DNA"/>
</dbReference>
<evidence type="ECO:0000313" key="2">
    <source>
        <dbReference type="Proteomes" id="UP001221558"/>
    </source>
</evidence>